<dbReference type="PANTHER" id="PTHR43543:SF1">
    <property type="entry name" value="MALONIC SEMIALDEHYDE REDUCTASE RUTE-RELATED"/>
    <property type="match status" value="1"/>
</dbReference>
<organism evidence="2 4">
    <name type="scientific">Rothia kristinae</name>
    <dbReference type="NCBI Taxonomy" id="37923"/>
    <lineage>
        <taxon>Bacteria</taxon>
        <taxon>Bacillati</taxon>
        <taxon>Actinomycetota</taxon>
        <taxon>Actinomycetes</taxon>
        <taxon>Micrococcales</taxon>
        <taxon>Micrococcaceae</taxon>
        <taxon>Rothia</taxon>
    </lineage>
</organism>
<evidence type="ECO:0000313" key="2">
    <source>
        <dbReference type="EMBL" id="OAX51840.1"/>
    </source>
</evidence>
<reference evidence="2 4" key="3">
    <citation type="submission" date="2016-06" db="EMBL/GenBank/DDBJ databases">
        <title>Identification of putative biosynthetic pathways for the production of bioactive secondary metabolites by the marine actinomycete Kocuria kristinae RUTW2-3.</title>
        <authorList>
            <person name="Waterworth S.C."/>
            <person name="Walmsley T.A."/>
            <person name="Matongo T."/>
            <person name="Davies-Coleman M.T."/>
            <person name="Dorrington R.A."/>
        </authorList>
    </citation>
    <scope>NUCLEOTIDE SEQUENCE [LARGE SCALE GENOMIC DNA]</scope>
    <source>
        <strain evidence="4">RuSp02-3</strain>
        <strain evidence="2">RUTW2-3</strain>
        <strain evidence="3 5">RUTW4-5</strain>
    </source>
</reference>
<proteinExistence type="predicted"/>
<name>A0A199PB07_9MICC</name>
<dbReference type="Pfam" id="PF00881">
    <property type="entry name" value="Nitroreductase"/>
    <property type="match status" value="1"/>
</dbReference>
<dbReference type="InterPro" id="IPR050461">
    <property type="entry name" value="Nitroreductase_HadB/RutE"/>
</dbReference>
<dbReference type="NCBIfam" id="NF003768">
    <property type="entry name" value="PRK05365.1"/>
    <property type="match status" value="1"/>
</dbReference>
<protein>
    <submittedName>
        <fullName evidence="2">Nitroreductase family protein</fullName>
    </submittedName>
</protein>
<dbReference type="PANTHER" id="PTHR43543">
    <property type="entry name" value="MALONIC SEMIALDEHYDE REDUCTASE RUTE-RELATED"/>
    <property type="match status" value="1"/>
</dbReference>
<accession>A0A199PB07</accession>
<dbReference type="Proteomes" id="UP000092021">
    <property type="component" value="Unassembled WGS sequence"/>
</dbReference>
<evidence type="ECO:0000259" key="1">
    <source>
        <dbReference type="Pfam" id="PF00881"/>
    </source>
</evidence>
<feature type="domain" description="Nitroreductase" evidence="1">
    <location>
        <begin position="22"/>
        <end position="161"/>
    </location>
</feature>
<dbReference type="SUPFAM" id="SSF55469">
    <property type="entry name" value="FMN-dependent nitroreductase-like"/>
    <property type="match status" value="1"/>
</dbReference>
<reference evidence="4" key="2">
    <citation type="submission" date="2016-04" db="EMBL/GenBank/DDBJ databases">
        <authorList>
            <person name="Waterworth S."/>
            <person name="Matcher G."/>
        </authorList>
    </citation>
    <scope>NUCLEOTIDE SEQUENCE [LARGE SCALE GENOMIC DNA]</scope>
    <source>
        <strain evidence="4">RuSp02-3</strain>
    </source>
</reference>
<dbReference type="AlphaFoldDB" id="A0A199PB07"/>
<evidence type="ECO:0000313" key="3">
    <source>
        <dbReference type="EMBL" id="OAX58414.1"/>
    </source>
</evidence>
<dbReference type="GO" id="GO:0016491">
    <property type="term" value="F:oxidoreductase activity"/>
    <property type="evidence" value="ECO:0007669"/>
    <property type="project" value="InterPro"/>
</dbReference>
<dbReference type="EMBL" id="LWGZ01000713">
    <property type="protein sequence ID" value="OAX58414.1"/>
    <property type="molecule type" value="Genomic_DNA"/>
</dbReference>
<evidence type="ECO:0000313" key="4">
    <source>
        <dbReference type="Proteomes" id="UP000053171"/>
    </source>
</evidence>
<dbReference type="Proteomes" id="UP000053171">
    <property type="component" value="Unassembled WGS sequence"/>
</dbReference>
<keyword evidence="4" id="KW-1185">Reference proteome</keyword>
<sequence length="200" mass="21961">MADVAAVAQLSEADLHRLFGARTARAFEEGEVTEDQRRAIYELTKMGPTAFNSQPLRIVWVSQDEARDRLVSHMMPGNQPKTAAAPMTAILAVDETWHHKFDRFLPARPQMGQMYREDEELAQETGRSNAFIQVGYFVMAVRAVGLAAGPMTGFDAAGLDADLLAGTGLKSLVIVNIGRGKDPEYGRGPRYSYDDATLTL</sequence>
<dbReference type="RefSeq" id="WP_064725445.1">
    <property type="nucleotide sequence ID" value="NZ_JBFBMA010000003.1"/>
</dbReference>
<dbReference type="EMBL" id="LJBJ02000011">
    <property type="protein sequence ID" value="OAX51840.1"/>
    <property type="molecule type" value="Genomic_DNA"/>
</dbReference>
<comment type="caution">
    <text evidence="2">The sequence shown here is derived from an EMBL/GenBank/DDBJ whole genome shotgun (WGS) entry which is preliminary data.</text>
</comment>
<dbReference type="Gene3D" id="3.40.109.10">
    <property type="entry name" value="NADH Oxidase"/>
    <property type="match status" value="1"/>
</dbReference>
<reference evidence="2" key="1">
    <citation type="submission" date="2016-04" db="EMBL/GenBank/DDBJ databases">
        <authorList>
            <person name="Evans L.H."/>
            <person name="Alamgir A."/>
            <person name="Owens N."/>
            <person name="Weber N.D."/>
            <person name="Virtaneva K."/>
            <person name="Barbian K."/>
            <person name="Babar A."/>
            <person name="Rosenke K."/>
        </authorList>
    </citation>
    <scope>NUCLEOTIDE SEQUENCE [LARGE SCALE GENOMIC DNA]</scope>
    <source>
        <strain evidence="2">RUTW2-3</strain>
    </source>
</reference>
<evidence type="ECO:0000313" key="5">
    <source>
        <dbReference type="Proteomes" id="UP000092021"/>
    </source>
</evidence>
<dbReference type="InterPro" id="IPR029479">
    <property type="entry name" value="Nitroreductase"/>
</dbReference>
<dbReference type="InterPro" id="IPR000415">
    <property type="entry name" value="Nitroreductase-like"/>
</dbReference>
<gene>
    <name evidence="3" type="ORF">A5N15_07975</name>
    <name evidence="2" type="ORF">AN277_0206580</name>
</gene>